<keyword evidence="3" id="KW-1185">Reference proteome</keyword>
<dbReference type="Proteomes" id="UP000234275">
    <property type="component" value="Unassembled WGS sequence"/>
</dbReference>
<dbReference type="Pfam" id="PF01419">
    <property type="entry name" value="Jacalin"/>
    <property type="match status" value="1"/>
</dbReference>
<evidence type="ECO:0000259" key="1">
    <source>
        <dbReference type="SMART" id="SM00915"/>
    </source>
</evidence>
<dbReference type="InterPro" id="IPR001229">
    <property type="entry name" value="Jacalin-like_lectin_dom"/>
</dbReference>
<dbReference type="InterPro" id="IPR036404">
    <property type="entry name" value="Jacalin-like_lectin_dom_sf"/>
</dbReference>
<dbReference type="VEuPathDB" id="FungiDB:P170DRAFT_514102"/>
<dbReference type="SMART" id="SM00915">
    <property type="entry name" value="Jacalin"/>
    <property type="match status" value="1"/>
</dbReference>
<dbReference type="EMBL" id="MSFO01000010">
    <property type="protein sequence ID" value="PLB43779.1"/>
    <property type="molecule type" value="Genomic_DNA"/>
</dbReference>
<comment type="caution">
    <text evidence="2">The sequence shown here is derived from an EMBL/GenBank/DDBJ whole genome shotgun (WGS) entry which is preliminary data.</text>
</comment>
<feature type="non-terminal residue" evidence="2">
    <location>
        <position position="1"/>
    </location>
</feature>
<accession>A0A2I2FT23</accession>
<organism evidence="2 3">
    <name type="scientific">Aspergillus steynii IBT 23096</name>
    <dbReference type="NCBI Taxonomy" id="1392250"/>
    <lineage>
        <taxon>Eukaryota</taxon>
        <taxon>Fungi</taxon>
        <taxon>Dikarya</taxon>
        <taxon>Ascomycota</taxon>
        <taxon>Pezizomycotina</taxon>
        <taxon>Eurotiomycetes</taxon>
        <taxon>Eurotiomycetidae</taxon>
        <taxon>Eurotiales</taxon>
        <taxon>Aspergillaceae</taxon>
        <taxon>Aspergillus</taxon>
        <taxon>Aspergillus subgen. Circumdati</taxon>
    </lineage>
</organism>
<dbReference type="OrthoDB" id="40902at2759"/>
<name>A0A2I2FT23_9EURO</name>
<protein>
    <recommendedName>
        <fullName evidence="1">Jacalin-type lectin domain-containing protein</fullName>
    </recommendedName>
</protein>
<dbReference type="RefSeq" id="XP_024699081.1">
    <property type="nucleotide sequence ID" value="XM_024855173.1"/>
</dbReference>
<dbReference type="SUPFAM" id="SSF51101">
    <property type="entry name" value="Mannose-binding lectins"/>
    <property type="match status" value="1"/>
</dbReference>
<dbReference type="Gene3D" id="2.100.10.30">
    <property type="entry name" value="Jacalin-like lectin domain"/>
    <property type="match status" value="1"/>
</dbReference>
<dbReference type="AlphaFoldDB" id="A0A2I2FT23"/>
<dbReference type="STRING" id="1392250.A0A2I2FT23"/>
<gene>
    <name evidence="2" type="ORF">P170DRAFT_514102</name>
</gene>
<dbReference type="GeneID" id="36562879"/>
<evidence type="ECO:0000313" key="3">
    <source>
        <dbReference type="Proteomes" id="UP000234275"/>
    </source>
</evidence>
<evidence type="ECO:0000313" key="2">
    <source>
        <dbReference type="EMBL" id="PLB43779.1"/>
    </source>
</evidence>
<feature type="domain" description="Jacalin-type lectin" evidence="1">
    <location>
        <begin position="28"/>
        <end position="151"/>
    </location>
</feature>
<reference evidence="2 3" key="1">
    <citation type="submission" date="2016-12" db="EMBL/GenBank/DDBJ databases">
        <title>The genomes of Aspergillus section Nigri reveals drivers in fungal speciation.</title>
        <authorList>
            <consortium name="DOE Joint Genome Institute"/>
            <person name="Vesth T.C."/>
            <person name="Nybo J."/>
            <person name="Theobald S."/>
            <person name="Brandl J."/>
            <person name="Frisvad J.C."/>
            <person name="Nielsen K.F."/>
            <person name="Lyhne E.K."/>
            <person name="Kogle M.E."/>
            <person name="Kuo A."/>
            <person name="Riley R."/>
            <person name="Clum A."/>
            <person name="Nolan M."/>
            <person name="Lipzen A."/>
            <person name="Salamov A."/>
            <person name="Henrissat B."/>
            <person name="Wiebenga A."/>
            <person name="De Vries R.P."/>
            <person name="Grigoriev I.V."/>
            <person name="Mortensen U.H."/>
            <person name="Andersen M.R."/>
            <person name="Baker S.E."/>
        </authorList>
    </citation>
    <scope>NUCLEOTIDE SEQUENCE [LARGE SCALE GENOMIC DNA]</scope>
    <source>
        <strain evidence="2 3">IBT 23096</strain>
    </source>
</reference>
<proteinExistence type="predicted"/>
<sequence length="188" mass="20318">AHGLKCSSPSTRADTAHLQGPLASALGLTTWSTLPTQSKPSNIFLRGANRLDGLTLTKASGQNYTHGGSGGDPVKLALKDDEYWTQTTLCQGKRDDHTRIFYLHLTTSAGNELEAGTQTDDCQEFKAPEGWHVVGFYGRDGDEVDWLGFIELRIPVIHHHPNRTSDNKPASAQGGVSEIALIILSAKP</sequence>